<keyword evidence="1" id="KW-0472">Membrane</keyword>
<dbReference type="OrthoDB" id="67965at2759"/>
<feature type="transmembrane region" description="Helical" evidence="1">
    <location>
        <begin position="141"/>
        <end position="162"/>
    </location>
</feature>
<name>A0A8H8U1R3_9HELO</name>
<keyword evidence="1" id="KW-0812">Transmembrane</keyword>
<dbReference type="PROSITE" id="PS50244">
    <property type="entry name" value="S5A_REDUCTASE"/>
    <property type="match status" value="1"/>
</dbReference>
<feature type="transmembrane region" description="Helical" evidence="1">
    <location>
        <begin position="203"/>
        <end position="222"/>
    </location>
</feature>
<evidence type="ECO:0008006" key="4">
    <source>
        <dbReference type="Google" id="ProtNLM"/>
    </source>
</evidence>
<gene>
    <name evidence="2" type="ORF">LHYA1_G001562</name>
</gene>
<feature type="transmembrane region" description="Helical" evidence="1">
    <location>
        <begin position="62"/>
        <end position="82"/>
    </location>
</feature>
<dbReference type="GeneID" id="41981760"/>
<comment type="caution">
    <text evidence="2">The sequence shown here is derived from an EMBL/GenBank/DDBJ whole genome shotgun (WGS) entry which is preliminary data.</text>
</comment>
<dbReference type="InterPro" id="IPR010721">
    <property type="entry name" value="UstE-like"/>
</dbReference>
<proteinExistence type="predicted"/>
<organism evidence="2 3">
    <name type="scientific">Lachnellula hyalina</name>
    <dbReference type="NCBI Taxonomy" id="1316788"/>
    <lineage>
        <taxon>Eukaryota</taxon>
        <taxon>Fungi</taxon>
        <taxon>Dikarya</taxon>
        <taxon>Ascomycota</taxon>
        <taxon>Pezizomycotina</taxon>
        <taxon>Leotiomycetes</taxon>
        <taxon>Helotiales</taxon>
        <taxon>Lachnaceae</taxon>
        <taxon>Lachnellula</taxon>
    </lineage>
</organism>
<dbReference type="AlphaFoldDB" id="A0A8H8U1R3"/>
<keyword evidence="1" id="KW-1133">Transmembrane helix</keyword>
<feature type="transmembrane region" description="Helical" evidence="1">
    <location>
        <begin position="103"/>
        <end position="129"/>
    </location>
</feature>
<dbReference type="Proteomes" id="UP000431533">
    <property type="component" value="Unassembled WGS sequence"/>
</dbReference>
<accession>A0A8H8U1R3</accession>
<dbReference type="Gene3D" id="1.20.120.1630">
    <property type="match status" value="1"/>
</dbReference>
<sequence>MSDKFDVFSRGVKRASPFGTSLFIGLRTLDVFIQYGILARGLADPILNHLPISRTPMSSASIVALGLPLKALIVLGMAATTAMKQIYWVLFISQEEMPPTGALAIAAANILFNSPSSILSMTAAASYFAPAFLTTANEHTGLSPLFLIGTFSFVLGTVVELASEIQRRDFKNDPKNAGKPYTGGLFELARHINYGAYSSMRSGYALAAGGWIWGSVIATFFFRDFATRGVPILDEYCTKRYGAPWIEFKKKVPYKLVPEVVSFPAALSTEFEALLQ</sequence>
<evidence type="ECO:0000313" key="3">
    <source>
        <dbReference type="Proteomes" id="UP000431533"/>
    </source>
</evidence>
<dbReference type="RefSeq" id="XP_031009115.1">
    <property type="nucleotide sequence ID" value="XM_031146543.1"/>
</dbReference>
<evidence type="ECO:0000256" key="1">
    <source>
        <dbReference type="SAM" id="Phobius"/>
    </source>
</evidence>
<protein>
    <recommendedName>
        <fullName evidence="4">Steroid 5-alpha reductase C-terminal domain-containing protein</fullName>
    </recommendedName>
</protein>
<keyword evidence="3" id="KW-1185">Reference proteome</keyword>
<evidence type="ECO:0000313" key="2">
    <source>
        <dbReference type="EMBL" id="TVY30329.1"/>
    </source>
</evidence>
<dbReference type="Pfam" id="PF06966">
    <property type="entry name" value="DUF1295"/>
    <property type="match status" value="1"/>
</dbReference>
<dbReference type="EMBL" id="QGMH01000008">
    <property type="protein sequence ID" value="TVY30329.1"/>
    <property type="molecule type" value="Genomic_DNA"/>
</dbReference>
<reference evidence="2 3" key="1">
    <citation type="submission" date="2018-05" db="EMBL/GenBank/DDBJ databases">
        <title>Genome sequencing and assembly of the regulated plant pathogen Lachnellula willkommii and related sister species for the development of diagnostic species identification markers.</title>
        <authorList>
            <person name="Giroux E."/>
            <person name="Bilodeau G."/>
        </authorList>
    </citation>
    <scope>NUCLEOTIDE SEQUENCE [LARGE SCALE GENOMIC DNA]</scope>
    <source>
        <strain evidence="2 3">CBS 185.66</strain>
    </source>
</reference>